<accession>A0A419S3D4</accession>
<name>A0A419S3D4_9SPHI</name>
<keyword evidence="2" id="KW-1185">Reference proteome</keyword>
<reference evidence="1 2" key="1">
    <citation type="submission" date="2016-07" db="EMBL/GenBank/DDBJ databases">
        <title>Genome of Pelobium manganitolerans.</title>
        <authorList>
            <person name="Wu S."/>
            <person name="Wang G."/>
        </authorList>
    </citation>
    <scope>NUCLEOTIDE SEQUENCE [LARGE SCALE GENOMIC DNA]</scope>
    <source>
        <strain evidence="1 2">YS-25</strain>
    </source>
</reference>
<dbReference type="Proteomes" id="UP000283433">
    <property type="component" value="Unassembled WGS sequence"/>
</dbReference>
<sequence>MAMTEAFAQQNLNVYAMPSATVKYALNKTVGQSFTVEDRTFLYRNSDYEWQLKHIELSHFTKLEVKKNRWLALGLSYRFEGETKHEREFRLMQQFEWRKDDNAVFKHRIRTEQRIYPSATRLRLRYQTKYSQKTDFIFDKVSVINEVMVEKHPQKKPEYEERLALYGEWEFNKHISLEVGTQYRLSNFTHRSRTHNIFLCTGLNVVL</sequence>
<dbReference type="InterPro" id="IPR019619">
    <property type="entry name" value="DUF2490"/>
</dbReference>
<dbReference type="EMBL" id="MBTA01000027">
    <property type="protein sequence ID" value="RKD13801.1"/>
    <property type="molecule type" value="Genomic_DNA"/>
</dbReference>
<proteinExistence type="predicted"/>
<protein>
    <recommendedName>
        <fullName evidence="3">DUF2490 domain-containing protein</fullName>
    </recommendedName>
</protein>
<evidence type="ECO:0000313" key="1">
    <source>
        <dbReference type="EMBL" id="RKD13801.1"/>
    </source>
</evidence>
<comment type="caution">
    <text evidence="1">The sequence shown here is derived from an EMBL/GenBank/DDBJ whole genome shotgun (WGS) entry which is preliminary data.</text>
</comment>
<evidence type="ECO:0000313" key="2">
    <source>
        <dbReference type="Proteomes" id="UP000283433"/>
    </source>
</evidence>
<organism evidence="1 2">
    <name type="scientific">Pelobium manganitolerans</name>
    <dbReference type="NCBI Taxonomy" id="1842495"/>
    <lineage>
        <taxon>Bacteria</taxon>
        <taxon>Pseudomonadati</taxon>
        <taxon>Bacteroidota</taxon>
        <taxon>Sphingobacteriia</taxon>
        <taxon>Sphingobacteriales</taxon>
        <taxon>Sphingobacteriaceae</taxon>
        <taxon>Pelobium</taxon>
    </lineage>
</organism>
<dbReference type="AlphaFoldDB" id="A0A419S3D4"/>
<dbReference type="Pfam" id="PF10677">
    <property type="entry name" value="DUF2490"/>
    <property type="match status" value="1"/>
</dbReference>
<gene>
    <name evidence="1" type="ORF">BCY91_09580</name>
</gene>
<evidence type="ECO:0008006" key="3">
    <source>
        <dbReference type="Google" id="ProtNLM"/>
    </source>
</evidence>